<keyword evidence="3" id="KW-1185">Reference proteome</keyword>
<dbReference type="KEGG" id="buo:BRPE64_ACDS19110"/>
<feature type="chain" id="PRO_5004372650" description="Lysine-specific metallo-endopeptidase domain-containing protein" evidence="1">
    <location>
        <begin position="23"/>
        <end position="261"/>
    </location>
</feature>
<dbReference type="GO" id="GO:0008237">
    <property type="term" value="F:metallopeptidase activity"/>
    <property type="evidence" value="ECO:0007669"/>
    <property type="project" value="InterPro"/>
</dbReference>
<gene>
    <name evidence="2" type="ORF">BRPE64_ACDS19110</name>
</gene>
<dbReference type="Gene3D" id="3.40.390.10">
    <property type="entry name" value="Collagenase (Catalytic Domain)"/>
    <property type="match status" value="1"/>
</dbReference>
<evidence type="ECO:0000256" key="1">
    <source>
        <dbReference type="SAM" id="SignalP"/>
    </source>
</evidence>
<feature type="signal peptide" evidence="1">
    <location>
        <begin position="1"/>
        <end position="22"/>
    </location>
</feature>
<reference evidence="2 3" key="1">
    <citation type="journal article" date="2013" name="Genome Announc.">
        <title>Complete Genome Sequence of Burkholderia sp. Strain RPE64, Bacterial Symbiont of the Bean Bug Riptortus pedestris.</title>
        <authorList>
            <person name="Shibata T.F."/>
            <person name="Maeda T."/>
            <person name="Nikoh N."/>
            <person name="Yamaguchi K."/>
            <person name="Oshima K."/>
            <person name="Hattori M."/>
            <person name="Nishiyama T."/>
            <person name="Hasebe M."/>
            <person name="Fukatsu T."/>
            <person name="Kikuchi Y."/>
            <person name="Shigenobu S."/>
        </authorList>
    </citation>
    <scope>NUCLEOTIDE SEQUENCE [LARGE SCALE GENOMIC DNA]</scope>
</reference>
<dbReference type="Proteomes" id="UP000013966">
    <property type="component" value="Chromosome 1"/>
</dbReference>
<organism evidence="2 3">
    <name type="scientific">Caballeronia insecticola</name>
    <dbReference type="NCBI Taxonomy" id="758793"/>
    <lineage>
        <taxon>Bacteria</taxon>
        <taxon>Pseudomonadati</taxon>
        <taxon>Pseudomonadota</taxon>
        <taxon>Betaproteobacteria</taxon>
        <taxon>Burkholderiales</taxon>
        <taxon>Burkholderiaceae</taxon>
        <taxon>Caballeronia</taxon>
    </lineage>
</organism>
<dbReference type="SUPFAM" id="SSF55486">
    <property type="entry name" value="Metalloproteases ('zincins'), catalytic domain"/>
    <property type="match status" value="1"/>
</dbReference>
<evidence type="ECO:0000313" key="3">
    <source>
        <dbReference type="Proteomes" id="UP000013966"/>
    </source>
</evidence>
<evidence type="ECO:0008006" key="4">
    <source>
        <dbReference type="Google" id="ProtNLM"/>
    </source>
</evidence>
<sequence length="261" mass="29000">MKFVQIAALSILIILLSSTAHSASITAVPSNLSFDKNYYKKYIDASGIPIVAAAEVDDQAILKMQYIVNTMMKKDASTRQAMVRNVKGVLIIPKSKGMTTLPEYVNLDKTNPILGSTWNERAQGVGWTPALPYVSCSEANLMHAGYPLDRYPDESICIHEFAHTVFDAGIVYRDSGASSRLSSLFAAAKANGYQQDSYAASDRNEYWAESVQAWFNAATCSNRATTTVCTINQLYDTDRNLWNEIGHWFFAPYELTQAMYP</sequence>
<accession>R4WRU8</accession>
<reference evidence="2 3" key="2">
    <citation type="journal article" date="2018" name="Int. J. Syst. Evol. Microbiol.">
        <title>Burkholderia insecticola sp. nov., a gut symbiotic bacterium of the bean bug Riptortus pedestris.</title>
        <authorList>
            <person name="Takeshita K."/>
            <person name="Tamaki H."/>
            <person name="Ohbayashi T."/>
            <person name="Meng X.-Y."/>
            <person name="Sone T."/>
            <person name="Mitani Y."/>
            <person name="Peeters C."/>
            <person name="Kikuchi Y."/>
            <person name="Vandamme P."/>
        </authorList>
    </citation>
    <scope>NUCLEOTIDE SEQUENCE [LARGE SCALE GENOMIC DNA]</scope>
    <source>
        <strain evidence="2">RPE64</strain>
    </source>
</reference>
<protein>
    <recommendedName>
        <fullName evidence="4">Lysine-specific metallo-endopeptidase domain-containing protein</fullName>
    </recommendedName>
</protein>
<name>R4WRU8_9BURK</name>
<dbReference type="EMBL" id="AP013058">
    <property type="protein sequence ID" value="BAN23665.1"/>
    <property type="molecule type" value="Genomic_DNA"/>
</dbReference>
<keyword evidence="1" id="KW-0732">Signal</keyword>
<dbReference type="AlphaFoldDB" id="R4WRU8"/>
<dbReference type="HOGENOM" id="CLU_873397_0_0_4"/>
<evidence type="ECO:0000313" key="2">
    <source>
        <dbReference type="EMBL" id="BAN23665.1"/>
    </source>
</evidence>
<dbReference type="RefSeq" id="WP_016345816.1">
    <property type="nucleotide sequence ID" value="NC_021287.1"/>
</dbReference>
<proteinExistence type="predicted"/>
<dbReference type="InterPro" id="IPR024079">
    <property type="entry name" value="MetalloPept_cat_dom_sf"/>
</dbReference>
<dbReference type="OrthoDB" id="9792407at2"/>